<sequence length="12" mass="1495">CRFIEDDNTLIR</sequence>
<reference evidence="1 2" key="1">
    <citation type="submission" date="2017-07" db="EMBL/GenBank/DDBJ databases">
        <authorList>
            <person name="Talla V."/>
            <person name="Backstrom N."/>
        </authorList>
    </citation>
    <scope>NUCLEOTIDE SEQUENCE [LARGE SCALE GENOMIC DNA]</scope>
</reference>
<proteinExistence type="predicted"/>
<dbReference type="Proteomes" id="UP000324832">
    <property type="component" value="Unassembled WGS sequence"/>
</dbReference>
<accession>A0A5E4QF09</accession>
<evidence type="ECO:0000313" key="1">
    <source>
        <dbReference type="EMBL" id="VVC96845.1"/>
    </source>
</evidence>
<feature type="non-terminal residue" evidence="1">
    <location>
        <position position="1"/>
    </location>
</feature>
<organism evidence="1 2">
    <name type="scientific">Leptidea sinapis</name>
    <dbReference type="NCBI Taxonomy" id="189913"/>
    <lineage>
        <taxon>Eukaryota</taxon>
        <taxon>Metazoa</taxon>
        <taxon>Ecdysozoa</taxon>
        <taxon>Arthropoda</taxon>
        <taxon>Hexapoda</taxon>
        <taxon>Insecta</taxon>
        <taxon>Pterygota</taxon>
        <taxon>Neoptera</taxon>
        <taxon>Endopterygota</taxon>
        <taxon>Lepidoptera</taxon>
        <taxon>Glossata</taxon>
        <taxon>Ditrysia</taxon>
        <taxon>Papilionoidea</taxon>
        <taxon>Pieridae</taxon>
        <taxon>Dismorphiinae</taxon>
        <taxon>Leptidea</taxon>
    </lineage>
</organism>
<gene>
    <name evidence="1" type="ORF">LSINAPIS_LOCUS8251</name>
</gene>
<dbReference type="EMBL" id="FZQP02002902">
    <property type="protein sequence ID" value="VVC96845.1"/>
    <property type="molecule type" value="Genomic_DNA"/>
</dbReference>
<protein>
    <submittedName>
        <fullName evidence="1">Uncharacterized protein</fullName>
    </submittedName>
</protein>
<evidence type="ECO:0000313" key="2">
    <source>
        <dbReference type="Proteomes" id="UP000324832"/>
    </source>
</evidence>
<name>A0A5E4QF09_9NEOP</name>
<keyword evidence="2" id="KW-1185">Reference proteome</keyword>